<evidence type="ECO:0000256" key="2">
    <source>
        <dbReference type="ARBA" id="ARBA00023163"/>
    </source>
</evidence>
<dbReference type="PANTHER" id="PTHR10270">
    <property type="entry name" value="SOX TRANSCRIPTION FACTOR"/>
    <property type="match status" value="1"/>
</dbReference>
<feature type="DNA-binding region" description="HMG box" evidence="3">
    <location>
        <begin position="130"/>
        <end position="202"/>
    </location>
</feature>
<dbReference type="AlphaFoldDB" id="G9MQZ8"/>
<evidence type="ECO:0000256" key="1">
    <source>
        <dbReference type="ARBA" id="ARBA00023125"/>
    </source>
</evidence>
<keyword evidence="7" id="KW-1185">Reference proteome</keyword>
<dbReference type="InParanoid" id="G9MQZ8"/>
<feature type="domain" description="HMG box" evidence="5">
    <location>
        <begin position="262"/>
        <end position="346"/>
    </location>
</feature>
<name>G9MQZ8_HYPVG</name>
<accession>G9MQZ8</accession>
<reference evidence="6 7" key="1">
    <citation type="journal article" date="2011" name="Genome Biol.">
        <title>Comparative genome sequence analysis underscores mycoparasitism as the ancestral life style of Trichoderma.</title>
        <authorList>
            <person name="Kubicek C.P."/>
            <person name="Herrera-Estrella A."/>
            <person name="Seidl-Seiboth V."/>
            <person name="Martinez D.A."/>
            <person name="Druzhinina I.S."/>
            <person name="Thon M."/>
            <person name="Zeilinger S."/>
            <person name="Casas-Flores S."/>
            <person name="Horwitz B.A."/>
            <person name="Mukherjee P.K."/>
            <person name="Mukherjee M."/>
            <person name="Kredics L."/>
            <person name="Alcaraz L.D."/>
            <person name="Aerts A."/>
            <person name="Antal Z."/>
            <person name="Atanasova L."/>
            <person name="Cervantes-Badillo M.G."/>
            <person name="Challacombe J."/>
            <person name="Chertkov O."/>
            <person name="McCluskey K."/>
            <person name="Coulpier F."/>
            <person name="Deshpande N."/>
            <person name="von Doehren H."/>
            <person name="Ebbole D.J."/>
            <person name="Esquivel-Naranjo E.U."/>
            <person name="Fekete E."/>
            <person name="Flipphi M."/>
            <person name="Glaser F."/>
            <person name="Gomez-Rodriguez E.Y."/>
            <person name="Gruber S."/>
            <person name="Han C."/>
            <person name="Henrissat B."/>
            <person name="Hermosa R."/>
            <person name="Hernandez-Onate M."/>
            <person name="Karaffa L."/>
            <person name="Kosti I."/>
            <person name="Le Crom S."/>
            <person name="Lindquist E."/>
            <person name="Lucas S."/>
            <person name="Luebeck M."/>
            <person name="Luebeck P.S."/>
            <person name="Margeot A."/>
            <person name="Metz B."/>
            <person name="Misra M."/>
            <person name="Nevalainen H."/>
            <person name="Omann M."/>
            <person name="Packer N."/>
            <person name="Perrone G."/>
            <person name="Uresti-Rivera E.E."/>
            <person name="Salamov A."/>
            <person name="Schmoll M."/>
            <person name="Seiboth B."/>
            <person name="Shapiro H."/>
            <person name="Sukno S."/>
            <person name="Tamayo-Ramos J.A."/>
            <person name="Tisch D."/>
            <person name="Wiest A."/>
            <person name="Wilkinson H.H."/>
            <person name="Zhang M."/>
            <person name="Coutinho P.M."/>
            <person name="Kenerley C.M."/>
            <person name="Monte E."/>
            <person name="Baker S.E."/>
            <person name="Grigoriev I.V."/>
        </authorList>
    </citation>
    <scope>NUCLEOTIDE SEQUENCE [LARGE SCALE GENOMIC DNA]</scope>
    <source>
        <strain evidence="7">Gv29-8 / FGSC 10586</strain>
    </source>
</reference>
<feature type="DNA-binding region" description="HMG box" evidence="3">
    <location>
        <begin position="262"/>
        <end position="346"/>
    </location>
</feature>
<protein>
    <submittedName>
        <fullName evidence="6">MATa1 mating type protein</fullName>
    </submittedName>
</protein>
<sequence>MDISQQIPPPSNEVAIYLAAIWDRLKDQINPFLQVLLIDDSMYRMLDTYGRRYIARKFMEHTRESAMYCRDGNREDRHYLGAPRYFIATGGVLHSADGLEPIWTMDDGLNTRFETAAVCQPTVPSKPTKIPRPPNAYILYRKDRHNIVKAANPGITNNEIFPIAAQILGRAWNQESREVRQKYKEMSEEIKLALLEKHPDYQYKPRKSSEKRRRTRRSQQAHALLVEANLAAPDNETAEDNSLWCILFPLRLGDNGREANRIPRPRNSWILYRQFLSGEFTKCYLGITASELLGSSSVHALMYRYLYEATLISTKWKSEPPHEKKFWHDLAEQEKRNHKQNYPDYKYRVRKPQAKKRKGRQTVAAAVLETD</sequence>
<gene>
    <name evidence="6" type="ORF">TRIVIDRAFT_60622</name>
</gene>
<dbReference type="OrthoDB" id="6247875at2759"/>
<dbReference type="RefSeq" id="XP_013957388.1">
    <property type="nucleotide sequence ID" value="XM_014101913.1"/>
</dbReference>
<dbReference type="CDD" id="cd01389">
    <property type="entry name" value="HMG-box_ROX1-like"/>
    <property type="match status" value="2"/>
</dbReference>
<dbReference type="SUPFAM" id="SSF47095">
    <property type="entry name" value="HMG-box"/>
    <property type="match status" value="2"/>
</dbReference>
<dbReference type="PROSITE" id="PS50118">
    <property type="entry name" value="HMG_BOX_2"/>
    <property type="match status" value="2"/>
</dbReference>
<dbReference type="GeneID" id="25796104"/>
<dbReference type="STRING" id="413071.G9MQZ8"/>
<dbReference type="VEuPathDB" id="FungiDB:TRIVIDRAFT_60622"/>
<dbReference type="PANTHER" id="PTHR10270:SF161">
    <property type="entry name" value="SEX-DETERMINING REGION Y PROTEIN"/>
    <property type="match status" value="1"/>
</dbReference>
<evidence type="ECO:0000256" key="4">
    <source>
        <dbReference type="SAM" id="MobiDB-lite"/>
    </source>
</evidence>
<feature type="domain" description="HMG box" evidence="5">
    <location>
        <begin position="130"/>
        <end position="202"/>
    </location>
</feature>
<dbReference type="GO" id="GO:0030154">
    <property type="term" value="P:cell differentiation"/>
    <property type="evidence" value="ECO:0007669"/>
    <property type="project" value="TreeGrafter"/>
</dbReference>
<feature type="compositionally biased region" description="Basic residues" evidence="4">
    <location>
        <begin position="348"/>
        <end position="360"/>
    </location>
</feature>
<evidence type="ECO:0000259" key="5">
    <source>
        <dbReference type="PROSITE" id="PS50118"/>
    </source>
</evidence>
<dbReference type="SMART" id="SM00398">
    <property type="entry name" value="HMG"/>
    <property type="match status" value="2"/>
</dbReference>
<keyword evidence="2" id="KW-0804">Transcription</keyword>
<evidence type="ECO:0000313" key="7">
    <source>
        <dbReference type="Proteomes" id="UP000007115"/>
    </source>
</evidence>
<proteinExistence type="predicted"/>
<keyword evidence="3" id="KW-0539">Nucleus</keyword>
<feature type="region of interest" description="Disordered" evidence="4">
    <location>
        <begin position="334"/>
        <end position="363"/>
    </location>
</feature>
<comment type="caution">
    <text evidence="6">The sequence shown here is derived from an EMBL/GenBank/DDBJ whole genome shotgun (WGS) entry which is preliminary data.</text>
</comment>
<dbReference type="GO" id="GO:0005634">
    <property type="term" value="C:nucleus"/>
    <property type="evidence" value="ECO:0007669"/>
    <property type="project" value="UniProtKB-UniRule"/>
</dbReference>
<dbReference type="GO" id="GO:0001228">
    <property type="term" value="F:DNA-binding transcription activator activity, RNA polymerase II-specific"/>
    <property type="evidence" value="ECO:0007669"/>
    <property type="project" value="TreeGrafter"/>
</dbReference>
<dbReference type="GO" id="GO:0000978">
    <property type="term" value="F:RNA polymerase II cis-regulatory region sequence-specific DNA binding"/>
    <property type="evidence" value="ECO:0007669"/>
    <property type="project" value="TreeGrafter"/>
</dbReference>
<dbReference type="eggNOG" id="KOG0527">
    <property type="taxonomic scope" value="Eukaryota"/>
</dbReference>
<dbReference type="HOGENOM" id="CLU_746096_0_0_1"/>
<organism evidence="6 7">
    <name type="scientific">Hypocrea virens (strain Gv29-8 / FGSC 10586)</name>
    <name type="common">Gliocladium virens</name>
    <name type="synonym">Trichoderma virens</name>
    <dbReference type="NCBI Taxonomy" id="413071"/>
    <lineage>
        <taxon>Eukaryota</taxon>
        <taxon>Fungi</taxon>
        <taxon>Dikarya</taxon>
        <taxon>Ascomycota</taxon>
        <taxon>Pezizomycotina</taxon>
        <taxon>Sordariomycetes</taxon>
        <taxon>Hypocreomycetidae</taxon>
        <taxon>Hypocreales</taxon>
        <taxon>Hypocreaceae</taxon>
        <taxon>Trichoderma</taxon>
    </lineage>
</organism>
<dbReference type="Pfam" id="PF00505">
    <property type="entry name" value="HMG_box"/>
    <property type="match status" value="1"/>
</dbReference>
<evidence type="ECO:0000256" key="3">
    <source>
        <dbReference type="PROSITE-ProRule" id="PRU00267"/>
    </source>
</evidence>
<dbReference type="Gene3D" id="1.10.30.10">
    <property type="entry name" value="High mobility group box domain"/>
    <property type="match status" value="2"/>
</dbReference>
<dbReference type="InterPro" id="IPR009071">
    <property type="entry name" value="HMG_box_dom"/>
</dbReference>
<dbReference type="EMBL" id="ABDF02000006">
    <property type="protein sequence ID" value="EHK23194.1"/>
    <property type="molecule type" value="Genomic_DNA"/>
</dbReference>
<keyword evidence="1 3" id="KW-0238">DNA-binding</keyword>
<dbReference type="InterPro" id="IPR050140">
    <property type="entry name" value="SRY-related_HMG-box_TF-like"/>
</dbReference>
<dbReference type="InterPro" id="IPR036910">
    <property type="entry name" value="HMG_box_dom_sf"/>
</dbReference>
<evidence type="ECO:0000313" key="6">
    <source>
        <dbReference type="EMBL" id="EHK23194.1"/>
    </source>
</evidence>
<dbReference type="Proteomes" id="UP000007115">
    <property type="component" value="Unassembled WGS sequence"/>
</dbReference>